<dbReference type="AlphaFoldDB" id="A0AA38U195"/>
<dbReference type="GO" id="GO:0005634">
    <property type="term" value="C:nucleus"/>
    <property type="evidence" value="ECO:0007669"/>
    <property type="project" value="TreeGrafter"/>
</dbReference>
<evidence type="ECO:0000256" key="5">
    <source>
        <dbReference type="SAM" id="SignalP"/>
    </source>
</evidence>
<evidence type="ECO:0000313" key="8">
    <source>
        <dbReference type="Proteomes" id="UP001172457"/>
    </source>
</evidence>
<dbReference type="EMBL" id="JARYMX010000001">
    <property type="protein sequence ID" value="KAJ9564211.1"/>
    <property type="molecule type" value="Genomic_DNA"/>
</dbReference>
<feature type="non-terminal residue" evidence="7">
    <location>
        <position position="1"/>
    </location>
</feature>
<keyword evidence="8" id="KW-1185">Reference proteome</keyword>
<feature type="chain" id="PRO_5041404344" description="NAC domain-containing protein" evidence="5">
    <location>
        <begin position="18"/>
        <end position="252"/>
    </location>
</feature>
<name>A0AA38U195_9ASTR</name>
<gene>
    <name evidence="7" type="ORF">OSB04_000177</name>
</gene>
<evidence type="ECO:0000256" key="3">
    <source>
        <dbReference type="ARBA" id="ARBA00023163"/>
    </source>
</evidence>
<evidence type="ECO:0000313" key="7">
    <source>
        <dbReference type="EMBL" id="KAJ9564211.1"/>
    </source>
</evidence>
<dbReference type="InterPro" id="IPR036093">
    <property type="entry name" value="NAC_dom_sf"/>
</dbReference>
<evidence type="ECO:0000256" key="4">
    <source>
        <dbReference type="ARBA" id="ARBA00023242"/>
    </source>
</evidence>
<proteinExistence type="predicted"/>
<dbReference type="InterPro" id="IPR044799">
    <property type="entry name" value="SOG1-like"/>
</dbReference>
<protein>
    <recommendedName>
        <fullName evidence="6">NAC domain-containing protein</fullName>
    </recommendedName>
</protein>
<evidence type="ECO:0000256" key="1">
    <source>
        <dbReference type="ARBA" id="ARBA00023015"/>
    </source>
</evidence>
<reference evidence="7" key="1">
    <citation type="submission" date="2023-03" db="EMBL/GenBank/DDBJ databases">
        <title>Chromosome-scale reference genome and RAD-based genetic map of yellow starthistle (Centaurea solstitialis) reveal putative structural variation and QTLs associated with invader traits.</title>
        <authorList>
            <person name="Reatini B."/>
            <person name="Cang F.A."/>
            <person name="Jiang Q."/>
            <person name="Mckibben M.T.W."/>
            <person name="Barker M.S."/>
            <person name="Rieseberg L.H."/>
            <person name="Dlugosch K.M."/>
        </authorList>
    </citation>
    <scope>NUCLEOTIDE SEQUENCE</scope>
    <source>
        <strain evidence="7">CAN-66</strain>
        <tissue evidence="7">Leaf</tissue>
    </source>
</reference>
<dbReference type="SUPFAM" id="SSF101941">
    <property type="entry name" value="NAC domain"/>
    <property type="match status" value="1"/>
</dbReference>
<keyword evidence="3" id="KW-0804">Transcription</keyword>
<feature type="signal peptide" evidence="5">
    <location>
        <begin position="1"/>
        <end position="17"/>
    </location>
</feature>
<dbReference type="InterPro" id="IPR003441">
    <property type="entry name" value="NAC-dom"/>
</dbReference>
<dbReference type="GO" id="GO:0003700">
    <property type="term" value="F:DNA-binding transcription factor activity"/>
    <property type="evidence" value="ECO:0007669"/>
    <property type="project" value="InterPro"/>
</dbReference>
<keyword evidence="5" id="KW-0732">Signal</keyword>
<dbReference type="PROSITE" id="PS51005">
    <property type="entry name" value="NAC"/>
    <property type="match status" value="1"/>
</dbReference>
<keyword evidence="4" id="KW-0539">Nucleus</keyword>
<dbReference type="Pfam" id="PF02365">
    <property type="entry name" value="NAM"/>
    <property type="match status" value="1"/>
</dbReference>
<sequence>MPFVLTIKSLIFSLNISFLKWPGLPKGVKFDPSDVELLEHLAAKCGVGNEKPHPYLDEFIPTLDAEEGICYQHPENLPGSRKDGNSFHFFYRTANAYTTGKRKRRKILTAPGSMTPTTVVRWHKTGTDEDEKNDEYVVSKIFYQLNTGLDMGSRVVGPAIPSTPKADARDPPRPVKGECDLGSAVQESKCFEPKNGANLPTQEDAFHNSLFGQDNVDAYCPLSESTFIEDTSFEVIDLENLEVDTPPEFDLA</sequence>
<evidence type="ECO:0000259" key="6">
    <source>
        <dbReference type="PROSITE" id="PS51005"/>
    </source>
</evidence>
<organism evidence="7 8">
    <name type="scientific">Centaurea solstitialis</name>
    <name type="common">yellow star-thistle</name>
    <dbReference type="NCBI Taxonomy" id="347529"/>
    <lineage>
        <taxon>Eukaryota</taxon>
        <taxon>Viridiplantae</taxon>
        <taxon>Streptophyta</taxon>
        <taxon>Embryophyta</taxon>
        <taxon>Tracheophyta</taxon>
        <taxon>Spermatophyta</taxon>
        <taxon>Magnoliopsida</taxon>
        <taxon>eudicotyledons</taxon>
        <taxon>Gunneridae</taxon>
        <taxon>Pentapetalae</taxon>
        <taxon>asterids</taxon>
        <taxon>campanulids</taxon>
        <taxon>Asterales</taxon>
        <taxon>Asteraceae</taxon>
        <taxon>Carduoideae</taxon>
        <taxon>Cardueae</taxon>
        <taxon>Centaureinae</taxon>
        <taxon>Centaurea</taxon>
    </lineage>
</organism>
<keyword evidence="2" id="KW-0238">DNA-binding</keyword>
<accession>A0AA38U195</accession>
<feature type="domain" description="NAC" evidence="6">
    <location>
        <begin position="24"/>
        <end position="187"/>
    </location>
</feature>
<dbReference type="PANTHER" id="PTHR31079">
    <property type="entry name" value="NAC DOMAIN-CONTAINING PROTEIN 73"/>
    <property type="match status" value="1"/>
</dbReference>
<keyword evidence="1" id="KW-0805">Transcription regulation</keyword>
<dbReference type="GO" id="GO:0000976">
    <property type="term" value="F:transcription cis-regulatory region binding"/>
    <property type="evidence" value="ECO:0007669"/>
    <property type="project" value="TreeGrafter"/>
</dbReference>
<evidence type="ECO:0000256" key="2">
    <source>
        <dbReference type="ARBA" id="ARBA00023125"/>
    </source>
</evidence>
<comment type="caution">
    <text evidence="7">The sequence shown here is derived from an EMBL/GenBank/DDBJ whole genome shotgun (WGS) entry which is preliminary data.</text>
</comment>
<dbReference type="Proteomes" id="UP001172457">
    <property type="component" value="Chromosome 1"/>
</dbReference>
<dbReference type="PANTHER" id="PTHR31079:SF2">
    <property type="entry name" value="NAC DOMAIN CONTAINING PROTEIN 44-RELATED"/>
    <property type="match status" value="1"/>
</dbReference>
<dbReference type="Gene3D" id="2.170.150.80">
    <property type="entry name" value="NAC domain"/>
    <property type="match status" value="1"/>
</dbReference>